<proteinExistence type="inferred from homology"/>
<evidence type="ECO:0000256" key="2">
    <source>
        <dbReference type="RuleBase" id="RU003357"/>
    </source>
</evidence>
<dbReference type="InterPro" id="IPR023996">
    <property type="entry name" value="TonB-dep_OMP_SusC/RagA"/>
</dbReference>
<dbReference type="Pfam" id="PF13715">
    <property type="entry name" value="CarbopepD_reg_2"/>
    <property type="match status" value="1"/>
</dbReference>
<gene>
    <name evidence="6" type="ORF">FKX85_10370</name>
</gene>
<keyword evidence="1 2" id="KW-0472">Membrane</keyword>
<dbReference type="EMBL" id="CP041253">
    <property type="protein sequence ID" value="QDH79416.1"/>
    <property type="molecule type" value="Genomic_DNA"/>
</dbReference>
<dbReference type="InterPro" id="IPR037066">
    <property type="entry name" value="Plug_dom_sf"/>
</dbReference>
<keyword evidence="7" id="KW-1185">Reference proteome</keyword>
<dbReference type="Pfam" id="PF07715">
    <property type="entry name" value="Plug"/>
    <property type="match status" value="1"/>
</dbReference>
<evidence type="ECO:0000313" key="6">
    <source>
        <dbReference type="EMBL" id="QDH79416.1"/>
    </source>
</evidence>
<dbReference type="Gene3D" id="2.60.40.1120">
    <property type="entry name" value="Carboxypeptidase-like, regulatory domain"/>
    <property type="match status" value="1"/>
</dbReference>
<feature type="domain" description="TonB-dependent receptor plug" evidence="5">
    <location>
        <begin position="226"/>
        <end position="335"/>
    </location>
</feature>
<comment type="similarity">
    <text evidence="1 2">Belongs to the TonB-dependent receptor family.</text>
</comment>
<dbReference type="InterPro" id="IPR039426">
    <property type="entry name" value="TonB-dep_rcpt-like"/>
</dbReference>
<dbReference type="NCBIfam" id="TIGR04056">
    <property type="entry name" value="OMP_RagA_SusC"/>
    <property type="match status" value="1"/>
</dbReference>
<name>A0A514CHZ5_9BACT</name>
<organism evidence="6 7">
    <name type="scientific">Echinicola soli</name>
    <dbReference type="NCBI Taxonomy" id="2591634"/>
    <lineage>
        <taxon>Bacteria</taxon>
        <taxon>Pseudomonadati</taxon>
        <taxon>Bacteroidota</taxon>
        <taxon>Cytophagia</taxon>
        <taxon>Cytophagales</taxon>
        <taxon>Cyclobacteriaceae</taxon>
        <taxon>Echinicola</taxon>
    </lineage>
</organism>
<keyword evidence="1" id="KW-1134">Transmembrane beta strand</keyword>
<evidence type="ECO:0000313" key="7">
    <source>
        <dbReference type="Proteomes" id="UP000316614"/>
    </source>
</evidence>
<keyword evidence="6" id="KW-0675">Receptor</keyword>
<dbReference type="SUPFAM" id="SSF56935">
    <property type="entry name" value="Porins"/>
    <property type="match status" value="1"/>
</dbReference>
<reference evidence="6 7" key="1">
    <citation type="submission" date="2019-06" db="EMBL/GenBank/DDBJ databases">
        <title>Echinicola alkalisoli sp. nov. isolated from saline soil.</title>
        <authorList>
            <person name="Sun J.-Q."/>
            <person name="Xu L."/>
        </authorList>
    </citation>
    <scope>NUCLEOTIDE SEQUENCE [LARGE SCALE GENOMIC DNA]</scope>
    <source>
        <strain evidence="6 7">LN3S3</strain>
    </source>
</reference>
<protein>
    <submittedName>
        <fullName evidence="6">TonB-dependent receptor</fullName>
    </submittedName>
</protein>
<dbReference type="PROSITE" id="PS52016">
    <property type="entry name" value="TONB_DEPENDENT_REC_3"/>
    <property type="match status" value="1"/>
</dbReference>
<feature type="domain" description="TonB-dependent receptor-like beta-barrel" evidence="4">
    <location>
        <begin position="581"/>
        <end position="1112"/>
    </location>
</feature>
<feature type="chain" id="PRO_5021806782" evidence="3">
    <location>
        <begin position="34"/>
        <end position="1145"/>
    </location>
</feature>
<dbReference type="Pfam" id="PF00593">
    <property type="entry name" value="TonB_dep_Rec_b-barrel"/>
    <property type="match status" value="1"/>
</dbReference>
<dbReference type="SUPFAM" id="SSF49464">
    <property type="entry name" value="Carboxypeptidase regulatory domain-like"/>
    <property type="match status" value="1"/>
</dbReference>
<dbReference type="Proteomes" id="UP000316614">
    <property type="component" value="Chromosome"/>
</dbReference>
<sequence length="1145" mass="127728">MKKNVPKTNGLIWKSGAMLFFLLLGTALQMAKAAERAQGDLDMDKVFISLHEQNSTLREVFSSIETKTSFRFFYDEDLISINRKLTLDKDNASLTAILQEISGAANLKFRQINHVINVNKRHSDSELRVIRANRIVTGQVTSGNEPMGIPGVTIRVKGGNTGTVTDIDGKFSIEVADESAVLVISSIGYKTQELPVGNQTTLNVQLEEDTKSLDEVVVVGYGTQKKVNLTGAVSQVSSDMLENRPVANIGQALQGTIANLNVGISNGAPNTNPSFNVRGGTSFSGGSFQTGSPLILVDGVEMDINQLNPEDIESVSVLKDAASAAIYGSRAAYGVMLVTTKKGAKGERTKISYSNSFQWNKPSAVPDLLDAYTIQDAAIKAEELQNRTPSSDMQEKLDNIDRYMSNPDTELPYFMDAGGNIIWVGNTRPYQEALREYSPMQKHNLNLSGGSAKSSYYASLGYQGQDGLYKINTDKFKRYNMMLNVKNDVTDWFSVEFRSSYSQSNYSEPVSPSGKGGWWTAMSQEPSRNINMPIKTPSTSPVGEMYTDNILSFMDYGSRNDETKEHILLAIAPTIHVLKGWDVKANISYKSYNFRRKQVIPELERIENRWDSPTTVHTNPSSVQRWTQHSDQFTINLFTDYSLTLDNHEFYVLGGFNQESYKYTYLGGRGEQLLTPYVPVIGQTLGNEYAYDNESEWALRGAFYRFTYNYDNRYLIESNGRYDGTSRFPSDRRFKFFPSLSGAWRISEETWAEGIRPVVNELKLRASYGSLGNQNVSNYIYIPSYGTTAQISYLFDGTRPVGIRPPGLVNADLTWETATTIDVGLDVAVFDKLDLSFDWYERTTSDILVAGDKFPAVLGTSSPTKNSGEMTTTGWEVTAKWRDVLDNGVRYDLSLNLSDYQSEITEFNGNPNKLLSSLYTGQVMGEIWGYETVGLFQNQEQIDNAPGQELINSGLWFPGDVQYRDIDGDGEVGPGESTAENAGDRRIIGNSTPRYQFGLNMNVFWKGFDLNIFFQGVGKRDVWIGSNLFWGGIAGGTGTYEVYEDSWTPERTNAYFPGYRSSGANRQTQTRYLQNAAYLRLKNVSLGYTLPAALTERIRLDKVRVYTSAYNIWEATSVPDTFDPEVLSGNYPMLRSIAAGLQITF</sequence>
<dbReference type="Gene3D" id="2.170.130.10">
    <property type="entry name" value="TonB-dependent receptor, plug domain"/>
    <property type="match status" value="1"/>
</dbReference>
<dbReference type="InterPro" id="IPR023997">
    <property type="entry name" value="TonB-dep_OMP_SusC/RagA_CS"/>
</dbReference>
<dbReference type="InterPro" id="IPR008969">
    <property type="entry name" value="CarboxyPept-like_regulatory"/>
</dbReference>
<evidence type="ECO:0000256" key="1">
    <source>
        <dbReference type="PROSITE-ProRule" id="PRU01360"/>
    </source>
</evidence>
<accession>A0A514CHZ5</accession>
<keyword evidence="1" id="KW-0998">Cell outer membrane</keyword>
<feature type="signal peptide" evidence="3">
    <location>
        <begin position="1"/>
        <end position="33"/>
    </location>
</feature>
<dbReference type="NCBIfam" id="TIGR04057">
    <property type="entry name" value="SusC_RagA_signa"/>
    <property type="match status" value="1"/>
</dbReference>
<keyword evidence="1" id="KW-0812">Transmembrane</keyword>
<keyword evidence="3" id="KW-0732">Signal</keyword>
<comment type="subcellular location">
    <subcellularLocation>
        <location evidence="1">Cell outer membrane</location>
        <topology evidence="1">Multi-pass membrane protein</topology>
    </subcellularLocation>
</comment>
<evidence type="ECO:0000259" key="4">
    <source>
        <dbReference type="Pfam" id="PF00593"/>
    </source>
</evidence>
<dbReference type="InterPro" id="IPR000531">
    <property type="entry name" value="Beta-barrel_TonB"/>
</dbReference>
<keyword evidence="1" id="KW-0813">Transport</keyword>
<evidence type="ECO:0000256" key="3">
    <source>
        <dbReference type="SAM" id="SignalP"/>
    </source>
</evidence>
<dbReference type="OrthoDB" id="9768177at2"/>
<dbReference type="InterPro" id="IPR012910">
    <property type="entry name" value="Plug_dom"/>
</dbReference>
<dbReference type="GO" id="GO:0009279">
    <property type="term" value="C:cell outer membrane"/>
    <property type="evidence" value="ECO:0007669"/>
    <property type="project" value="UniProtKB-SubCell"/>
</dbReference>
<dbReference type="KEGG" id="echi:FKX85_10370"/>
<keyword evidence="2" id="KW-0798">TonB box</keyword>
<dbReference type="RefSeq" id="WP_141614660.1">
    <property type="nucleotide sequence ID" value="NZ_CP041253.1"/>
</dbReference>
<dbReference type="AlphaFoldDB" id="A0A514CHZ5"/>
<evidence type="ECO:0000259" key="5">
    <source>
        <dbReference type="Pfam" id="PF07715"/>
    </source>
</evidence>